<dbReference type="AlphaFoldDB" id="A9NR28"/>
<accession>A9NR28</accession>
<dbReference type="Pfam" id="PF14223">
    <property type="entry name" value="Retrotran_gag_2"/>
    <property type="match status" value="1"/>
</dbReference>
<name>A9NR28_PICSI</name>
<organism evidence="1">
    <name type="scientific">Picea sitchensis</name>
    <name type="common">Sitka spruce</name>
    <name type="synonym">Pinus sitchensis</name>
    <dbReference type="NCBI Taxonomy" id="3332"/>
    <lineage>
        <taxon>Eukaryota</taxon>
        <taxon>Viridiplantae</taxon>
        <taxon>Streptophyta</taxon>
        <taxon>Embryophyta</taxon>
        <taxon>Tracheophyta</taxon>
        <taxon>Spermatophyta</taxon>
        <taxon>Pinopsida</taxon>
        <taxon>Pinidae</taxon>
        <taxon>Conifers I</taxon>
        <taxon>Pinales</taxon>
        <taxon>Pinaceae</taxon>
        <taxon>Picea</taxon>
    </lineage>
</organism>
<dbReference type="EMBL" id="EF083754">
    <property type="protein sequence ID" value="ABK23089.1"/>
    <property type="molecule type" value="mRNA"/>
</dbReference>
<protein>
    <submittedName>
        <fullName evidence="1">Uncharacterized protein</fullName>
    </submittedName>
</protein>
<evidence type="ECO:0000313" key="1">
    <source>
        <dbReference type="EMBL" id="ABK23089.1"/>
    </source>
</evidence>
<sequence length="62" mass="7259">MKDHLIPHVAEKTSAKEMYDALVGLYQNRNTGRKLHLRHHLQVVKMSSENTVVNYLMKITRI</sequence>
<proteinExistence type="evidence at transcript level"/>
<reference evidence="1" key="1">
    <citation type="journal article" date="2008" name="BMC Genomics">
        <title>A conifer genomics resource of 200,000 spruce (Picea spp.) ESTs and 6,464 high-quality, sequence-finished full-length cDNAs for Sitka spruce (Picea sitchensis).</title>
        <authorList>
            <person name="Ralph S.G."/>
            <person name="Chun H.J."/>
            <person name="Kolosova N."/>
            <person name="Cooper D."/>
            <person name="Oddy C."/>
            <person name="Ritland C.E."/>
            <person name="Kirkpatrick R."/>
            <person name="Moore R."/>
            <person name="Barber S."/>
            <person name="Holt R.A."/>
            <person name="Jones S.J."/>
            <person name="Marra M.A."/>
            <person name="Douglas C.J."/>
            <person name="Ritland K."/>
            <person name="Bohlmann J."/>
        </authorList>
    </citation>
    <scope>NUCLEOTIDE SEQUENCE</scope>
    <source>
        <tissue evidence="1">Bark</tissue>
    </source>
</reference>